<keyword evidence="4" id="KW-0694">RNA-binding</keyword>
<dbReference type="SUPFAM" id="SSF50249">
    <property type="entry name" value="Nucleic acid-binding proteins"/>
    <property type="match status" value="1"/>
</dbReference>
<proteinExistence type="inferred from homology"/>
<keyword evidence="4" id="KW-0963">Cytoplasm</keyword>
<evidence type="ECO:0000256" key="6">
    <source>
        <dbReference type="SAM" id="MobiDB-lite"/>
    </source>
</evidence>
<comment type="caution">
    <text evidence="8">The sequence shown here is derived from an EMBL/GenBank/DDBJ whole genome shotgun (WGS) entry which is preliminary data.</text>
</comment>
<evidence type="ECO:0000256" key="2">
    <source>
        <dbReference type="ARBA" id="ARBA00022540"/>
    </source>
</evidence>
<dbReference type="HAMAP" id="MF_00075">
    <property type="entry name" value="IF_1"/>
    <property type="match status" value="1"/>
</dbReference>
<dbReference type="STRING" id="1802391.A3D72_01345"/>
<dbReference type="Pfam" id="PF01176">
    <property type="entry name" value="eIF-1a"/>
    <property type="match status" value="1"/>
</dbReference>
<dbReference type="PROSITE" id="PS50832">
    <property type="entry name" value="S1_IF1_TYPE"/>
    <property type="match status" value="1"/>
</dbReference>
<dbReference type="AlphaFoldDB" id="A0A1F7U204"/>
<protein>
    <recommendedName>
        <fullName evidence="4 5">Translation initiation factor IF-1</fullName>
    </recommendedName>
</protein>
<dbReference type="GO" id="GO:0043022">
    <property type="term" value="F:ribosome binding"/>
    <property type="evidence" value="ECO:0007669"/>
    <property type="project" value="UniProtKB-UniRule"/>
</dbReference>
<keyword evidence="4" id="KW-0699">rRNA-binding</keyword>
<evidence type="ECO:0000313" key="8">
    <source>
        <dbReference type="EMBL" id="OGL72299.1"/>
    </source>
</evidence>
<feature type="region of interest" description="Disordered" evidence="6">
    <location>
        <begin position="1"/>
        <end position="24"/>
    </location>
</feature>
<reference evidence="8 9" key="1">
    <citation type="journal article" date="2016" name="Nat. Commun.">
        <title>Thousands of microbial genomes shed light on interconnected biogeochemical processes in an aquifer system.</title>
        <authorList>
            <person name="Anantharaman K."/>
            <person name="Brown C.T."/>
            <person name="Hug L.A."/>
            <person name="Sharon I."/>
            <person name="Castelle C.J."/>
            <person name="Probst A.J."/>
            <person name="Thomas B.C."/>
            <person name="Singh A."/>
            <person name="Wilkins M.J."/>
            <person name="Karaoz U."/>
            <person name="Brodie E.L."/>
            <person name="Williams K.H."/>
            <person name="Hubbard S.S."/>
            <person name="Banfield J.F."/>
        </authorList>
    </citation>
    <scope>NUCLEOTIDE SEQUENCE [LARGE SCALE GENOMIC DNA]</scope>
</reference>
<dbReference type="GO" id="GO:0003743">
    <property type="term" value="F:translation initiation factor activity"/>
    <property type="evidence" value="ECO:0007669"/>
    <property type="project" value="UniProtKB-UniRule"/>
</dbReference>
<comment type="subcellular location">
    <subcellularLocation>
        <location evidence="4">Cytoplasm</location>
    </subcellularLocation>
</comment>
<organism evidence="8 9">
    <name type="scientific">Candidatus Uhrbacteria bacterium RIFCSPHIGHO2_02_FULL_57_19</name>
    <dbReference type="NCBI Taxonomy" id="1802391"/>
    <lineage>
        <taxon>Bacteria</taxon>
        <taxon>Candidatus Uhriibacteriota</taxon>
    </lineage>
</organism>
<evidence type="ECO:0000256" key="1">
    <source>
        <dbReference type="ARBA" id="ARBA00010939"/>
    </source>
</evidence>
<dbReference type="InterPro" id="IPR004368">
    <property type="entry name" value="TIF_IF1"/>
</dbReference>
<dbReference type="EMBL" id="MGDZ01000067">
    <property type="protein sequence ID" value="OGL72299.1"/>
    <property type="molecule type" value="Genomic_DNA"/>
</dbReference>
<evidence type="ECO:0000256" key="3">
    <source>
        <dbReference type="ARBA" id="ARBA00022917"/>
    </source>
</evidence>
<dbReference type="NCBIfam" id="TIGR00008">
    <property type="entry name" value="infA"/>
    <property type="match status" value="1"/>
</dbReference>
<keyword evidence="3 4" id="KW-0648">Protein biosynthesis</keyword>
<name>A0A1F7U204_9BACT</name>
<dbReference type="FunFam" id="2.40.50.140:FF:000002">
    <property type="entry name" value="Translation initiation factor IF-1"/>
    <property type="match status" value="1"/>
</dbReference>
<dbReference type="GO" id="GO:0005829">
    <property type="term" value="C:cytosol"/>
    <property type="evidence" value="ECO:0007669"/>
    <property type="project" value="TreeGrafter"/>
</dbReference>
<dbReference type="PANTHER" id="PTHR33370:SF1">
    <property type="entry name" value="TRANSLATION INITIATION FACTOR IF-1, CHLOROPLASTIC"/>
    <property type="match status" value="1"/>
</dbReference>
<evidence type="ECO:0000259" key="7">
    <source>
        <dbReference type="PROSITE" id="PS50832"/>
    </source>
</evidence>
<evidence type="ECO:0000313" key="9">
    <source>
        <dbReference type="Proteomes" id="UP000176303"/>
    </source>
</evidence>
<dbReference type="PANTHER" id="PTHR33370">
    <property type="entry name" value="TRANSLATION INITIATION FACTOR IF-1, CHLOROPLASTIC"/>
    <property type="match status" value="1"/>
</dbReference>
<dbReference type="CDD" id="cd04451">
    <property type="entry name" value="S1_IF1"/>
    <property type="match status" value="1"/>
</dbReference>
<evidence type="ECO:0000256" key="4">
    <source>
        <dbReference type="HAMAP-Rule" id="MF_00075"/>
    </source>
</evidence>
<gene>
    <name evidence="4" type="primary">infA</name>
    <name evidence="8" type="ORF">A3D72_01345</name>
</gene>
<comment type="function">
    <text evidence="4">One of the essential components for the initiation of protein synthesis. Stabilizes the binding of IF-2 and IF-3 on the 30S subunit to which N-formylmethionyl-tRNA(fMet) subsequently binds. Helps modulate mRNA selection, yielding the 30S pre-initiation complex (PIC). Upon addition of the 50S ribosomal subunit IF-1, IF-2 and IF-3 are released leaving the mature 70S translation initiation complex.</text>
</comment>
<comment type="similarity">
    <text evidence="1 4">Belongs to the IF-1 family.</text>
</comment>
<feature type="domain" description="S1-like" evidence="7">
    <location>
        <begin position="11"/>
        <end position="85"/>
    </location>
</feature>
<comment type="subunit">
    <text evidence="4">Component of the 30S ribosomal translation pre-initiation complex which assembles on the 30S ribosome in the order IF-2 and IF-3, IF-1 and N-formylmethionyl-tRNA(fMet); mRNA recruitment can occur at any time during PIC assembly.</text>
</comment>
<dbReference type="InterPro" id="IPR006196">
    <property type="entry name" value="RNA-binding_domain_S1_IF1"/>
</dbReference>
<keyword evidence="2 4" id="KW-0396">Initiation factor</keyword>
<accession>A0A1F7U204</accession>
<sequence>MRKRKQKQPGSAAPQPTKETIEARGTVVELLPSAMFKIRIEDGHEIIGHLSGKMRLHSIRLLPGDEVKVEMTPYDLTKGRIVYRY</sequence>
<dbReference type="Gene3D" id="2.40.50.140">
    <property type="entry name" value="Nucleic acid-binding proteins"/>
    <property type="match status" value="1"/>
</dbReference>
<dbReference type="Proteomes" id="UP000176303">
    <property type="component" value="Unassembled WGS sequence"/>
</dbReference>
<evidence type="ECO:0000256" key="5">
    <source>
        <dbReference type="NCBIfam" id="TIGR00008"/>
    </source>
</evidence>
<dbReference type="InterPro" id="IPR012340">
    <property type="entry name" value="NA-bd_OB-fold"/>
</dbReference>
<dbReference type="GO" id="GO:0019843">
    <property type="term" value="F:rRNA binding"/>
    <property type="evidence" value="ECO:0007669"/>
    <property type="project" value="UniProtKB-UniRule"/>
</dbReference>